<protein>
    <submittedName>
        <fullName evidence="1">Uncharacterized protein</fullName>
    </submittedName>
</protein>
<sequence length="45" mass="4969">MKLSSRFSKAVHILSLLVPAKDAYCTSEWIGNSVGPNPVIIRKIK</sequence>
<dbReference type="Gene3D" id="1.10.10.10">
    <property type="entry name" value="Winged helix-like DNA-binding domain superfamily/Winged helix DNA-binding domain"/>
    <property type="match status" value="1"/>
</dbReference>
<dbReference type="AlphaFoldDB" id="A0A3A3GCS0"/>
<dbReference type="OrthoDB" id="213028at2"/>
<reference evidence="1 2" key="1">
    <citation type="submission" date="2018-09" db="EMBL/GenBank/DDBJ databases">
        <title>Paenibacillus SK2017-BO5.</title>
        <authorList>
            <person name="Piskunova J.V."/>
            <person name="Dubiley S.A."/>
            <person name="Severinov K.V."/>
        </authorList>
    </citation>
    <scope>NUCLEOTIDE SEQUENCE [LARGE SCALE GENOMIC DNA]</scope>
    <source>
        <strain evidence="1 2">BO5</strain>
    </source>
</reference>
<proteinExistence type="predicted"/>
<accession>A0A3A3GCS0</accession>
<gene>
    <name evidence="1" type="ORF">DQX05_25020</name>
</gene>
<name>A0A3A3GCS0_PANTH</name>
<dbReference type="Proteomes" id="UP000266177">
    <property type="component" value="Unassembled WGS sequence"/>
</dbReference>
<dbReference type="EMBL" id="QYZD01000035">
    <property type="protein sequence ID" value="RJG20502.1"/>
    <property type="molecule type" value="Genomic_DNA"/>
</dbReference>
<comment type="caution">
    <text evidence="1">The sequence shown here is derived from an EMBL/GenBank/DDBJ whole genome shotgun (WGS) entry which is preliminary data.</text>
</comment>
<evidence type="ECO:0000313" key="1">
    <source>
        <dbReference type="EMBL" id="RJG20502.1"/>
    </source>
</evidence>
<organism evidence="1 2">
    <name type="scientific">Paenibacillus thiaminolyticus</name>
    <name type="common">Bacillus thiaminolyticus</name>
    <dbReference type="NCBI Taxonomy" id="49283"/>
    <lineage>
        <taxon>Bacteria</taxon>
        <taxon>Bacillati</taxon>
        <taxon>Bacillota</taxon>
        <taxon>Bacilli</taxon>
        <taxon>Bacillales</taxon>
        <taxon>Paenibacillaceae</taxon>
        <taxon>Paenibacillus</taxon>
    </lineage>
</organism>
<dbReference type="InterPro" id="IPR036388">
    <property type="entry name" value="WH-like_DNA-bd_sf"/>
</dbReference>
<evidence type="ECO:0000313" key="2">
    <source>
        <dbReference type="Proteomes" id="UP000266177"/>
    </source>
</evidence>